<evidence type="ECO:0000256" key="3">
    <source>
        <dbReference type="ARBA" id="ARBA00022679"/>
    </source>
</evidence>
<dbReference type="InterPro" id="IPR040542">
    <property type="entry name" value="HMW1_D2"/>
</dbReference>
<dbReference type="InterPro" id="IPR041109">
    <property type="entry name" value="HMW1C_N"/>
</dbReference>
<gene>
    <name evidence="6" type="ORF">DNK06_16855</name>
</gene>
<dbReference type="Pfam" id="PF18254">
    <property type="entry name" value="HMw1_D2"/>
    <property type="match status" value="1"/>
</dbReference>
<dbReference type="RefSeq" id="WP_131181154.1">
    <property type="nucleotide sequence ID" value="NZ_QJUI01000014.1"/>
</dbReference>
<protein>
    <submittedName>
        <fullName evidence="6">Peptide transporter</fullName>
    </submittedName>
</protein>
<dbReference type="Proteomes" id="UP000292302">
    <property type="component" value="Unassembled WGS sequence"/>
</dbReference>
<sequence length="622" mass="69556">MTEEPFSLERFEQLCYSRQHESAARELIRLLLIIDRNYGKLSGQFALSVSPAISATELEAHVLTRLTSAITTLFSDPGFQISPTGFDQLINFQRWLSSLFAASAFVNADHILRALNLYGGEDGRFEVAPADLVKFCVLYSSESQLPLDVELLWQQNRNLTVALCMALLSPRFLGTPAAHSKREALLAWLPPRLDSLDSLDQLPVAIIHDVYMHCSYADLPQRHRIKRSICRLVERKLADNGIDSLQLPASRNAEQKPTMLVVLEWFSGGHSIYRTHSRTLEAARQHFTLHAVGYASNVDDLGRQVFDAFSELTAPNDLLACVRQVRELAGELQPQVLYMPSVGMFPLTLFVANLRLAPLQVAALGHPATTGSRYIDYISVEEDFVGDPACFDEKLLLLPSDGQPYRPSAIPVAIAQPQRGDSDEVAIAIAATTMKLNPRFLQACQQIALLTQQRYARQVRFHFLIGQAQGLLYPQLLRLIHRYLPGAQVYPHQPYPEYLATFNRCDLFLSPFPFGNTNGIIDALTVGLPGVCKTGPEVLEHIDEGLFRRVGLPDWTVATSIDDYIQAAARLAGSPSERLSLYDYLANERPLQRLFEGRPEVFGERLLECLARPQGCHSQTMD</sequence>
<dbReference type="InterPro" id="IPR051939">
    <property type="entry name" value="Glycosyltr_41/O-GlcNAc_trsf"/>
</dbReference>
<dbReference type="PANTHER" id="PTHR44835:SF1">
    <property type="entry name" value="PROTEIN O-GLCNAC TRANSFERASE"/>
    <property type="match status" value="1"/>
</dbReference>
<comment type="caution">
    <text evidence="6">The sequence shown here is derived from an EMBL/GenBank/DDBJ whole genome shotgun (WGS) entry which is preliminary data.</text>
</comment>
<keyword evidence="3" id="KW-0808">Transferase</keyword>
<dbReference type="GO" id="GO:0016757">
    <property type="term" value="F:glycosyltransferase activity"/>
    <property type="evidence" value="ECO:0007669"/>
    <property type="project" value="UniProtKB-KW"/>
</dbReference>
<keyword evidence="7" id="KW-1185">Reference proteome</keyword>
<dbReference type="PANTHER" id="PTHR44835">
    <property type="entry name" value="UDP-N-ACETYLGLUCOSAMINE--PEPTIDE N-ACETYLGLUCOSAMINYLTRANSFERASE SPINDLY-RELATED"/>
    <property type="match status" value="1"/>
</dbReference>
<feature type="domain" description="HMW1" evidence="5">
    <location>
        <begin position="152"/>
        <end position="236"/>
    </location>
</feature>
<evidence type="ECO:0000313" key="7">
    <source>
        <dbReference type="Proteomes" id="UP000292302"/>
    </source>
</evidence>
<evidence type="ECO:0000259" key="5">
    <source>
        <dbReference type="Pfam" id="PF18254"/>
    </source>
</evidence>
<proteinExistence type="predicted"/>
<dbReference type="Gene3D" id="3.40.50.2000">
    <property type="entry name" value="Glycogen Phosphorylase B"/>
    <property type="match status" value="1"/>
</dbReference>
<dbReference type="EMBL" id="QJUI01000014">
    <property type="protein sequence ID" value="TBU76548.1"/>
    <property type="molecule type" value="Genomic_DNA"/>
</dbReference>
<accession>A0A4Q9QK11</accession>
<name>A0A4Q9QK11_9GAMM</name>
<evidence type="ECO:0000259" key="4">
    <source>
        <dbReference type="Pfam" id="PF18071"/>
    </source>
</evidence>
<feature type="domain" description="HMW1C N-terminal" evidence="4">
    <location>
        <begin position="6"/>
        <end position="144"/>
    </location>
</feature>
<evidence type="ECO:0000256" key="2">
    <source>
        <dbReference type="ARBA" id="ARBA00022676"/>
    </source>
</evidence>
<organism evidence="6 7">
    <name type="scientific">Phytopseudomonas daroniae</name>
    <dbReference type="NCBI Taxonomy" id="2487519"/>
    <lineage>
        <taxon>Bacteria</taxon>
        <taxon>Pseudomonadati</taxon>
        <taxon>Pseudomonadota</taxon>
        <taxon>Gammaproteobacteria</taxon>
        <taxon>Pseudomonadales</taxon>
        <taxon>Pseudomonadaceae</taxon>
        <taxon>Phytopseudomonas</taxon>
    </lineage>
</organism>
<evidence type="ECO:0000256" key="1">
    <source>
        <dbReference type="ARBA" id="ARBA00004922"/>
    </source>
</evidence>
<evidence type="ECO:0000313" key="6">
    <source>
        <dbReference type="EMBL" id="TBU76548.1"/>
    </source>
</evidence>
<dbReference type="SUPFAM" id="SSF53756">
    <property type="entry name" value="UDP-Glycosyltransferase/glycogen phosphorylase"/>
    <property type="match status" value="1"/>
</dbReference>
<dbReference type="AlphaFoldDB" id="A0A4Q9QK11"/>
<dbReference type="Pfam" id="PF18071">
    <property type="entry name" value="HMW1C_N"/>
    <property type="match status" value="1"/>
</dbReference>
<comment type="pathway">
    <text evidence="1">Protein modification; protein glycosylation.</text>
</comment>
<dbReference type="Gene3D" id="3.40.50.11380">
    <property type="match status" value="1"/>
</dbReference>
<dbReference type="OrthoDB" id="8608962at2"/>
<keyword evidence="2" id="KW-0328">Glycosyltransferase</keyword>
<reference evidence="6 7" key="1">
    <citation type="submission" date="2018-06" db="EMBL/GenBank/DDBJ databases">
        <title>Three novel Pseudomonas species isolated from symptomatic oak.</title>
        <authorList>
            <person name="Bueno-Gonzalez V."/>
            <person name="Brady C."/>
        </authorList>
    </citation>
    <scope>NUCLEOTIDE SEQUENCE [LARGE SCALE GENOMIC DNA]</scope>
    <source>
        <strain evidence="6 7">P9A</strain>
    </source>
</reference>